<dbReference type="EMBL" id="GGEC01062193">
    <property type="protein sequence ID" value="MBX42677.1"/>
    <property type="molecule type" value="Transcribed_RNA"/>
</dbReference>
<protein>
    <submittedName>
        <fullName evidence="1">Uncharacterized protein</fullName>
    </submittedName>
</protein>
<reference evidence="1" key="1">
    <citation type="submission" date="2018-02" db="EMBL/GenBank/DDBJ databases">
        <title>Rhizophora mucronata_Transcriptome.</title>
        <authorList>
            <person name="Meera S.P."/>
            <person name="Sreeshan A."/>
            <person name="Augustine A."/>
        </authorList>
    </citation>
    <scope>NUCLEOTIDE SEQUENCE</scope>
    <source>
        <tissue evidence="1">Leaf</tissue>
    </source>
</reference>
<evidence type="ECO:0000313" key="1">
    <source>
        <dbReference type="EMBL" id="MBX42677.1"/>
    </source>
</evidence>
<proteinExistence type="predicted"/>
<sequence>MKKCIAYFVHLEAVEFLHCIFFPGFSLKVSYFTCIWGSK</sequence>
<dbReference type="AlphaFoldDB" id="A0A2P2NJN5"/>
<organism evidence="1">
    <name type="scientific">Rhizophora mucronata</name>
    <name type="common">Asiatic mangrove</name>
    <dbReference type="NCBI Taxonomy" id="61149"/>
    <lineage>
        <taxon>Eukaryota</taxon>
        <taxon>Viridiplantae</taxon>
        <taxon>Streptophyta</taxon>
        <taxon>Embryophyta</taxon>
        <taxon>Tracheophyta</taxon>
        <taxon>Spermatophyta</taxon>
        <taxon>Magnoliopsida</taxon>
        <taxon>eudicotyledons</taxon>
        <taxon>Gunneridae</taxon>
        <taxon>Pentapetalae</taxon>
        <taxon>rosids</taxon>
        <taxon>fabids</taxon>
        <taxon>Malpighiales</taxon>
        <taxon>Rhizophoraceae</taxon>
        <taxon>Rhizophora</taxon>
    </lineage>
</organism>
<name>A0A2P2NJN5_RHIMU</name>
<accession>A0A2P2NJN5</accession>